<evidence type="ECO:0000313" key="4">
    <source>
        <dbReference type="EMBL" id="QOU18432.1"/>
    </source>
</evidence>
<reference evidence="4" key="2">
    <citation type="journal article" name="BMC Genomics">
        <title>New genome assemblies reveal patterns of domestication and adaptation across Brettanomyces (Dekkera) species.</title>
        <authorList>
            <person name="Roach M.J."/>
            <person name="Borneman A.R."/>
        </authorList>
    </citation>
    <scope>NUCLEOTIDE SEQUENCE</scope>
    <source>
        <strain evidence="4">UCD 2041</strain>
    </source>
</reference>
<evidence type="ECO:0000313" key="5">
    <source>
        <dbReference type="Proteomes" id="UP000663131"/>
    </source>
</evidence>
<feature type="coiled-coil region" evidence="1">
    <location>
        <begin position="262"/>
        <end position="296"/>
    </location>
</feature>
<dbReference type="OrthoDB" id="10391874at2759"/>
<evidence type="ECO:0000259" key="3">
    <source>
        <dbReference type="Pfam" id="PF15272"/>
    </source>
</evidence>
<evidence type="ECO:0000256" key="1">
    <source>
        <dbReference type="SAM" id="Coils"/>
    </source>
</evidence>
<feature type="compositionally biased region" description="Polar residues" evidence="2">
    <location>
        <begin position="27"/>
        <end position="56"/>
    </location>
</feature>
<feature type="domain" description="Spindle pole body component Bbp1 C-terminal" evidence="3">
    <location>
        <begin position="190"/>
        <end position="361"/>
    </location>
</feature>
<name>A0A871R5L9_DEKBR</name>
<sequence length="475" mass="55759">MWGGSTLSKILHPFQDDLSADSVDIRYNQNSPESLTSTTKRTNGIDTDEPSSQWTKNRVYEPTKTESSGLHGFLGNAFNWLKNGNEEQYEATKPVEDDTNYEYRSSDDRDDEKLNDKEYTSNLHDSFLDDDFLKNPLDRDVSETLNRIKDRERHWNEEQDTCDLLGLKYSNFGRQHVSKIREYDQSEVDTLLLKLENNNELLLRMIENFDNATFKTDYKHVKQENAEISKKYFKLRKEFKAELQESKKLHRQYYELAKKYQRMQTDDTKEKLETRIEQLKLRVDVLEKKDSRNQQEIDKLTVGRRQLLKSMLQRVKDNESSQQVYEDKLAEMRSHYLRKVRSADTLRTKLEETKAELKALKFKVGYPSFNTSLSELSSDIDDSGFSDYNHGIMTDEPIATKPQIKEVHHRQAQRDEQKIHKGTEQKNGKENLNEEEMNTVDILRQKYADKKYGADLTGTVDTSISKPTINIKQQI</sequence>
<dbReference type="Proteomes" id="UP000663131">
    <property type="component" value="Chromosome 3"/>
</dbReference>
<protein>
    <recommendedName>
        <fullName evidence="3">Spindle pole body component Bbp1 C-terminal domain-containing protein</fullName>
    </recommendedName>
</protein>
<feature type="region of interest" description="Disordered" evidence="2">
    <location>
        <begin position="409"/>
        <end position="434"/>
    </location>
</feature>
<organism evidence="4 5">
    <name type="scientific">Dekkera bruxellensis</name>
    <name type="common">Brettanomyces custersii</name>
    <dbReference type="NCBI Taxonomy" id="5007"/>
    <lineage>
        <taxon>Eukaryota</taxon>
        <taxon>Fungi</taxon>
        <taxon>Dikarya</taxon>
        <taxon>Ascomycota</taxon>
        <taxon>Saccharomycotina</taxon>
        <taxon>Pichiomycetes</taxon>
        <taxon>Pichiales</taxon>
        <taxon>Pichiaceae</taxon>
        <taxon>Brettanomyces</taxon>
    </lineage>
</organism>
<proteinExistence type="predicted"/>
<reference evidence="4" key="1">
    <citation type="submission" date="2020-10" db="EMBL/GenBank/DDBJ databases">
        <authorList>
            <person name="Palmer J.M."/>
        </authorList>
    </citation>
    <scope>NUCLEOTIDE SEQUENCE</scope>
    <source>
        <strain evidence="4">UCD 2041</strain>
    </source>
</reference>
<feature type="region of interest" description="Disordered" evidence="2">
    <location>
        <begin position="25"/>
        <end position="56"/>
    </location>
</feature>
<dbReference type="RefSeq" id="XP_041134926.1">
    <property type="nucleotide sequence ID" value="XM_041278731.1"/>
</dbReference>
<dbReference type="EMBL" id="CP063131">
    <property type="protein sequence ID" value="QOU18432.1"/>
    <property type="molecule type" value="Genomic_DNA"/>
</dbReference>
<dbReference type="KEGG" id="bbrx:BRETT_000159"/>
<keyword evidence="1" id="KW-0175">Coiled coil</keyword>
<dbReference type="GeneID" id="64572085"/>
<accession>A0A871R5L9</accession>
<feature type="compositionally biased region" description="Basic and acidic residues" evidence="2">
    <location>
        <begin position="104"/>
        <end position="115"/>
    </location>
</feature>
<gene>
    <name evidence="4" type="ORF">BRETT_000159</name>
</gene>
<dbReference type="InterPro" id="IPR029330">
    <property type="entry name" value="Bbp1_C"/>
</dbReference>
<dbReference type="AlphaFoldDB" id="A0A871R5L9"/>
<feature type="compositionally biased region" description="Basic and acidic residues" evidence="2">
    <location>
        <begin position="412"/>
        <end position="432"/>
    </location>
</feature>
<evidence type="ECO:0000256" key="2">
    <source>
        <dbReference type="SAM" id="MobiDB-lite"/>
    </source>
</evidence>
<dbReference type="Pfam" id="PF15272">
    <property type="entry name" value="BBP1_C"/>
    <property type="match status" value="1"/>
</dbReference>
<feature type="region of interest" description="Disordered" evidence="2">
    <location>
        <begin position="89"/>
        <end position="115"/>
    </location>
</feature>